<evidence type="ECO:0000313" key="3">
    <source>
        <dbReference type="Proteomes" id="UP000434580"/>
    </source>
</evidence>
<gene>
    <name evidence="2" type="ORF">DPBNPPHM_01420</name>
</gene>
<dbReference type="AlphaFoldDB" id="A0A5S9Q691"/>
<accession>A0A5S9Q691</accession>
<proteinExistence type="predicted"/>
<name>A0A5S9Q691_9GAMM</name>
<evidence type="ECO:0000256" key="1">
    <source>
        <dbReference type="SAM" id="MobiDB-lite"/>
    </source>
</evidence>
<protein>
    <submittedName>
        <fullName evidence="2">Uncharacterized protein</fullName>
    </submittedName>
</protein>
<dbReference type="EMBL" id="CACSII010000016">
    <property type="protein sequence ID" value="CAA0110834.1"/>
    <property type="molecule type" value="Genomic_DNA"/>
</dbReference>
<evidence type="ECO:0000313" key="2">
    <source>
        <dbReference type="EMBL" id="CAA0110834.1"/>
    </source>
</evidence>
<sequence length="57" mass="6521">MALDRTIDQADLMHRINIRSYYGDATQGGSDDDNARSERAWTPPPKNYLDDFEKDSS</sequence>
<feature type="compositionally biased region" description="Basic and acidic residues" evidence="1">
    <location>
        <begin position="48"/>
        <end position="57"/>
    </location>
</feature>
<organism evidence="2 3">
    <name type="scientific">BD1-7 clade bacterium</name>
    <dbReference type="NCBI Taxonomy" id="2029982"/>
    <lineage>
        <taxon>Bacteria</taxon>
        <taxon>Pseudomonadati</taxon>
        <taxon>Pseudomonadota</taxon>
        <taxon>Gammaproteobacteria</taxon>
        <taxon>Cellvibrionales</taxon>
        <taxon>Spongiibacteraceae</taxon>
        <taxon>BD1-7 clade</taxon>
    </lineage>
</organism>
<reference evidence="2 3" key="1">
    <citation type="submission" date="2019-11" db="EMBL/GenBank/DDBJ databases">
        <authorList>
            <person name="Holert J."/>
        </authorList>
    </citation>
    <scope>NUCLEOTIDE SEQUENCE [LARGE SCALE GENOMIC DNA]</scope>
    <source>
        <strain evidence="2">BC5_2</strain>
    </source>
</reference>
<dbReference type="Proteomes" id="UP000434580">
    <property type="component" value="Unassembled WGS sequence"/>
</dbReference>
<feature type="region of interest" description="Disordered" evidence="1">
    <location>
        <begin position="22"/>
        <end position="57"/>
    </location>
</feature>